<dbReference type="PaxDb" id="55529-EKX38510"/>
<feature type="chain" id="PRO_5008770347" description="GP-PDE domain-containing protein" evidence="1">
    <location>
        <begin position="18"/>
        <end position="315"/>
    </location>
</feature>
<dbReference type="EMBL" id="JH993047">
    <property type="protein sequence ID" value="EKX38510.1"/>
    <property type="molecule type" value="Genomic_DNA"/>
</dbReference>
<name>L1IRQ4_GUITC</name>
<dbReference type="InterPro" id="IPR017946">
    <property type="entry name" value="PLC-like_Pdiesterase_TIM-brl"/>
</dbReference>
<keyword evidence="4" id="KW-1185">Reference proteome</keyword>
<dbReference type="KEGG" id="gtt:GUITHDRAFT_115289"/>
<dbReference type="OMA" id="VQRAWNG"/>
<proteinExistence type="predicted"/>
<dbReference type="AlphaFoldDB" id="L1IRQ4"/>
<evidence type="ECO:0008006" key="5">
    <source>
        <dbReference type="Google" id="ProtNLM"/>
    </source>
</evidence>
<dbReference type="SUPFAM" id="SSF51695">
    <property type="entry name" value="PLC-like phosphodiesterases"/>
    <property type="match status" value="1"/>
</dbReference>
<gene>
    <name evidence="2" type="ORF">GUITHDRAFT_115289</name>
</gene>
<protein>
    <recommendedName>
        <fullName evidence="5">GP-PDE domain-containing protein</fullName>
    </recommendedName>
</protein>
<evidence type="ECO:0000313" key="4">
    <source>
        <dbReference type="Proteomes" id="UP000011087"/>
    </source>
</evidence>
<dbReference type="Proteomes" id="UP000011087">
    <property type="component" value="Unassembled WGS sequence"/>
</dbReference>
<reference evidence="2 4" key="1">
    <citation type="journal article" date="2012" name="Nature">
        <title>Algal genomes reveal evolutionary mosaicism and the fate of nucleomorphs.</title>
        <authorList>
            <consortium name="DOE Joint Genome Institute"/>
            <person name="Curtis B.A."/>
            <person name="Tanifuji G."/>
            <person name="Burki F."/>
            <person name="Gruber A."/>
            <person name="Irimia M."/>
            <person name="Maruyama S."/>
            <person name="Arias M.C."/>
            <person name="Ball S.G."/>
            <person name="Gile G.H."/>
            <person name="Hirakawa Y."/>
            <person name="Hopkins J.F."/>
            <person name="Kuo A."/>
            <person name="Rensing S.A."/>
            <person name="Schmutz J."/>
            <person name="Symeonidi A."/>
            <person name="Elias M."/>
            <person name="Eveleigh R.J."/>
            <person name="Herman E.K."/>
            <person name="Klute M.J."/>
            <person name="Nakayama T."/>
            <person name="Obornik M."/>
            <person name="Reyes-Prieto A."/>
            <person name="Armbrust E.V."/>
            <person name="Aves S.J."/>
            <person name="Beiko R.G."/>
            <person name="Coutinho P."/>
            <person name="Dacks J.B."/>
            <person name="Durnford D.G."/>
            <person name="Fast N.M."/>
            <person name="Green B.R."/>
            <person name="Grisdale C.J."/>
            <person name="Hempel F."/>
            <person name="Henrissat B."/>
            <person name="Hoppner M.P."/>
            <person name="Ishida K."/>
            <person name="Kim E."/>
            <person name="Koreny L."/>
            <person name="Kroth P.G."/>
            <person name="Liu Y."/>
            <person name="Malik S.B."/>
            <person name="Maier U.G."/>
            <person name="McRose D."/>
            <person name="Mock T."/>
            <person name="Neilson J.A."/>
            <person name="Onodera N.T."/>
            <person name="Poole A.M."/>
            <person name="Pritham E.J."/>
            <person name="Richards T.A."/>
            <person name="Rocap G."/>
            <person name="Roy S.W."/>
            <person name="Sarai C."/>
            <person name="Schaack S."/>
            <person name="Shirato S."/>
            <person name="Slamovits C.H."/>
            <person name="Spencer D.F."/>
            <person name="Suzuki S."/>
            <person name="Worden A.Z."/>
            <person name="Zauner S."/>
            <person name="Barry K."/>
            <person name="Bell C."/>
            <person name="Bharti A.K."/>
            <person name="Crow J.A."/>
            <person name="Grimwood J."/>
            <person name="Kramer R."/>
            <person name="Lindquist E."/>
            <person name="Lucas S."/>
            <person name="Salamov A."/>
            <person name="McFadden G.I."/>
            <person name="Lane C.E."/>
            <person name="Keeling P.J."/>
            <person name="Gray M.W."/>
            <person name="Grigoriev I.V."/>
            <person name="Archibald J.M."/>
        </authorList>
    </citation>
    <scope>NUCLEOTIDE SEQUENCE</scope>
    <source>
        <strain evidence="2 4">CCMP2712</strain>
    </source>
</reference>
<dbReference type="RefSeq" id="XP_005825490.1">
    <property type="nucleotide sequence ID" value="XM_005825433.1"/>
</dbReference>
<dbReference type="PANTHER" id="PTHR46211">
    <property type="entry name" value="GLYCEROPHOSPHORYL DIESTER PHOSPHODIESTERASE"/>
    <property type="match status" value="1"/>
</dbReference>
<dbReference type="HOGENOM" id="CLU_884120_0_0_1"/>
<reference evidence="3" key="3">
    <citation type="submission" date="2015-06" db="UniProtKB">
        <authorList>
            <consortium name="EnsemblProtists"/>
        </authorList>
    </citation>
    <scope>IDENTIFICATION</scope>
</reference>
<evidence type="ECO:0000256" key="1">
    <source>
        <dbReference type="SAM" id="SignalP"/>
    </source>
</evidence>
<dbReference type="Gene3D" id="3.20.20.190">
    <property type="entry name" value="Phosphatidylinositol (PI) phosphodiesterase"/>
    <property type="match status" value="1"/>
</dbReference>
<dbReference type="GO" id="GO:0006629">
    <property type="term" value="P:lipid metabolic process"/>
    <property type="evidence" value="ECO:0007669"/>
    <property type="project" value="InterPro"/>
</dbReference>
<organism evidence="2">
    <name type="scientific">Guillardia theta (strain CCMP2712)</name>
    <name type="common">Cryptophyte</name>
    <dbReference type="NCBI Taxonomy" id="905079"/>
    <lineage>
        <taxon>Eukaryota</taxon>
        <taxon>Cryptophyceae</taxon>
        <taxon>Pyrenomonadales</taxon>
        <taxon>Geminigeraceae</taxon>
        <taxon>Guillardia</taxon>
    </lineage>
</organism>
<evidence type="ECO:0000313" key="3">
    <source>
        <dbReference type="EnsemblProtists" id="EKX38510"/>
    </source>
</evidence>
<reference evidence="4" key="2">
    <citation type="submission" date="2012-11" db="EMBL/GenBank/DDBJ databases">
        <authorList>
            <person name="Kuo A."/>
            <person name="Curtis B.A."/>
            <person name="Tanifuji G."/>
            <person name="Burki F."/>
            <person name="Gruber A."/>
            <person name="Irimia M."/>
            <person name="Maruyama S."/>
            <person name="Arias M.C."/>
            <person name="Ball S.G."/>
            <person name="Gile G.H."/>
            <person name="Hirakawa Y."/>
            <person name="Hopkins J.F."/>
            <person name="Rensing S.A."/>
            <person name="Schmutz J."/>
            <person name="Symeonidi A."/>
            <person name="Elias M."/>
            <person name="Eveleigh R.J."/>
            <person name="Herman E.K."/>
            <person name="Klute M.J."/>
            <person name="Nakayama T."/>
            <person name="Obornik M."/>
            <person name="Reyes-Prieto A."/>
            <person name="Armbrust E.V."/>
            <person name="Aves S.J."/>
            <person name="Beiko R.G."/>
            <person name="Coutinho P."/>
            <person name="Dacks J.B."/>
            <person name="Durnford D.G."/>
            <person name="Fast N.M."/>
            <person name="Green B.R."/>
            <person name="Grisdale C."/>
            <person name="Hempe F."/>
            <person name="Henrissat B."/>
            <person name="Hoppner M.P."/>
            <person name="Ishida K.-I."/>
            <person name="Kim E."/>
            <person name="Koreny L."/>
            <person name="Kroth P.G."/>
            <person name="Liu Y."/>
            <person name="Malik S.-B."/>
            <person name="Maier U.G."/>
            <person name="McRose D."/>
            <person name="Mock T."/>
            <person name="Neilson J.A."/>
            <person name="Onodera N.T."/>
            <person name="Poole A.M."/>
            <person name="Pritham E.J."/>
            <person name="Richards T.A."/>
            <person name="Rocap G."/>
            <person name="Roy S.W."/>
            <person name="Sarai C."/>
            <person name="Schaack S."/>
            <person name="Shirato S."/>
            <person name="Slamovits C.H."/>
            <person name="Spencer D.F."/>
            <person name="Suzuki S."/>
            <person name="Worden A.Z."/>
            <person name="Zauner S."/>
            <person name="Barry K."/>
            <person name="Bell C."/>
            <person name="Bharti A.K."/>
            <person name="Crow J.A."/>
            <person name="Grimwood J."/>
            <person name="Kramer R."/>
            <person name="Lindquist E."/>
            <person name="Lucas S."/>
            <person name="Salamov A."/>
            <person name="McFadden G.I."/>
            <person name="Lane C.E."/>
            <person name="Keeling P.J."/>
            <person name="Gray M.W."/>
            <person name="Grigoriev I.V."/>
            <person name="Archibald J.M."/>
        </authorList>
    </citation>
    <scope>NUCLEOTIDE SEQUENCE</scope>
    <source>
        <strain evidence="4">CCMP2712</strain>
    </source>
</reference>
<evidence type="ECO:0000313" key="2">
    <source>
        <dbReference type="EMBL" id="EKX38510.1"/>
    </source>
</evidence>
<dbReference type="EnsemblProtists" id="EKX38510">
    <property type="protein sequence ID" value="EKX38510"/>
    <property type="gene ID" value="GUITHDRAFT_115289"/>
</dbReference>
<dbReference type="GeneID" id="17295335"/>
<accession>L1IRQ4</accession>
<feature type="signal peptide" evidence="1">
    <location>
        <begin position="1"/>
        <end position="17"/>
    </location>
</feature>
<dbReference type="GO" id="GO:0008081">
    <property type="term" value="F:phosphoric diester hydrolase activity"/>
    <property type="evidence" value="ECO:0007669"/>
    <property type="project" value="InterPro"/>
</dbReference>
<sequence length="315" mass="33984">MMSPALLFASVLVPALAAYVCLLLLWSQSPASPCHGLEPPVIISHRGYKRGMFSSSRQSIEALQQQGVCRFDLDVSRASEGELYIGHPTEMKKILAVSELELQDLTMAQIQRASNGSVVPLSEAVKLVLGSPCPASVDMIRLPLRLLLEPKGNAVTQDALHKLVAVLAEISPPPAPGSVGIWLQDSKLAKETSDDLRQKGLKGVLFLYSLKNQSPPNSSSPPTSSSIRQDFPWDGVGPASSLLNPAMAEEASKTGQMIVSWTVDEVEEACRCLRSNASAIVSNEPNAIMSQWCKMSASSPVCQEHERLKGEEQRG</sequence>
<dbReference type="PANTHER" id="PTHR46211:SF14">
    <property type="entry name" value="GLYCEROPHOSPHODIESTER PHOSPHODIESTERASE"/>
    <property type="match status" value="1"/>
</dbReference>
<keyword evidence="1" id="KW-0732">Signal</keyword>